<comment type="similarity">
    <text evidence="3 6">Belongs to the MoeA family.</text>
</comment>
<dbReference type="InterPro" id="IPR001453">
    <property type="entry name" value="MoaB/Mog_dom"/>
</dbReference>
<keyword evidence="6" id="KW-0479">Metal-binding</keyword>
<keyword evidence="4 6" id="KW-0501">Molybdenum cofactor biosynthesis</keyword>
<evidence type="ECO:0000313" key="8">
    <source>
        <dbReference type="EMBL" id="MEE7490596.1"/>
    </source>
</evidence>
<dbReference type="InterPro" id="IPR036425">
    <property type="entry name" value="MoaB/Mog-like_dom_sf"/>
</dbReference>
<evidence type="ECO:0000256" key="3">
    <source>
        <dbReference type="ARBA" id="ARBA00010763"/>
    </source>
</evidence>
<dbReference type="PANTHER" id="PTHR10192:SF5">
    <property type="entry name" value="GEPHYRIN"/>
    <property type="match status" value="1"/>
</dbReference>
<keyword evidence="9" id="KW-1185">Reference proteome</keyword>
<evidence type="ECO:0000313" key="9">
    <source>
        <dbReference type="Proteomes" id="UP001355206"/>
    </source>
</evidence>
<comment type="pathway">
    <text evidence="2 6">Cofactor biosynthesis; molybdopterin biosynthesis.</text>
</comment>
<evidence type="ECO:0000256" key="5">
    <source>
        <dbReference type="ARBA" id="ARBA00047317"/>
    </source>
</evidence>
<dbReference type="EC" id="2.10.1.1" evidence="6"/>
<reference evidence="8 9" key="1">
    <citation type="journal article" date="2012" name="Genet. Mol. Biol.">
        <title>Analysis of 16S rRNA and mxaF genes revealing insights into Methylobacterium niche-specific plant association.</title>
        <authorList>
            <person name="Dourado M.N."/>
            <person name="Andreote F.D."/>
            <person name="Dini-Andreote F."/>
            <person name="Conti R."/>
            <person name="Araujo J.M."/>
            <person name="Araujo W.L."/>
        </authorList>
    </citation>
    <scope>NUCLEOTIDE SEQUENCE [LARGE SCALE GENOMIC DNA]</scope>
    <source>
        <strain evidence="8 9">TC3-10</strain>
    </source>
</reference>
<comment type="function">
    <text evidence="1 6">Catalyzes the insertion of molybdate into adenylated molybdopterin with the concomitant release of AMP.</text>
</comment>
<dbReference type="CDD" id="cd00887">
    <property type="entry name" value="MoeA"/>
    <property type="match status" value="1"/>
</dbReference>
<keyword evidence="6" id="KW-0460">Magnesium</keyword>
<dbReference type="SUPFAM" id="SSF63867">
    <property type="entry name" value="MoeA C-terminal domain-like"/>
    <property type="match status" value="1"/>
</dbReference>
<organism evidence="8 9">
    <name type="scientific">Methylobacterium oryzae</name>
    <dbReference type="NCBI Taxonomy" id="334852"/>
    <lineage>
        <taxon>Bacteria</taxon>
        <taxon>Pseudomonadati</taxon>
        <taxon>Pseudomonadota</taxon>
        <taxon>Alphaproteobacteria</taxon>
        <taxon>Hyphomicrobiales</taxon>
        <taxon>Methylobacteriaceae</taxon>
        <taxon>Methylobacterium</taxon>
    </lineage>
</organism>
<evidence type="ECO:0000256" key="1">
    <source>
        <dbReference type="ARBA" id="ARBA00002901"/>
    </source>
</evidence>
<feature type="domain" description="MoaB/Mog" evidence="7">
    <location>
        <begin position="162"/>
        <end position="298"/>
    </location>
</feature>
<evidence type="ECO:0000256" key="4">
    <source>
        <dbReference type="ARBA" id="ARBA00023150"/>
    </source>
</evidence>
<dbReference type="Pfam" id="PF03453">
    <property type="entry name" value="MoeA_N"/>
    <property type="match status" value="1"/>
</dbReference>
<dbReference type="SMART" id="SM00852">
    <property type="entry name" value="MoCF_biosynth"/>
    <property type="match status" value="1"/>
</dbReference>
<dbReference type="InterPro" id="IPR036688">
    <property type="entry name" value="MoeA_C_domain_IV_sf"/>
</dbReference>
<dbReference type="SUPFAM" id="SSF53218">
    <property type="entry name" value="Molybdenum cofactor biosynthesis proteins"/>
    <property type="match status" value="1"/>
</dbReference>
<dbReference type="InterPro" id="IPR036135">
    <property type="entry name" value="MoeA_linker/N_sf"/>
</dbReference>
<dbReference type="Pfam" id="PF03454">
    <property type="entry name" value="MoeA_C"/>
    <property type="match status" value="1"/>
</dbReference>
<accession>A0ABU7TLS3</accession>
<dbReference type="Gene3D" id="2.170.190.11">
    <property type="entry name" value="Molybdopterin biosynthesis moea protein, domain 3"/>
    <property type="match status" value="1"/>
</dbReference>
<dbReference type="NCBIfam" id="NF045515">
    <property type="entry name" value="Glp_gephyrin"/>
    <property type="match status" value="1"/>
</dbReference>
<dbReference type="Gene3D" id="2.40.340.10">
    <property type="entry name" value="MoeA, C-terminal, domain IV"/>
    <property type="match status" value="1"/>
</dbReference>
<gene>
    <name evidence="8" type="ORF">MOTC310_08945</name>
</gene>
<evidence type="ECO:0000259" key="7">
    <source>
        <dbReference type="SMART" id="SM00852"/>
    </source>
</evidence>
<dbReference type="InterPro" id="IPR038987">
    <property type="entry name" value="MoeA-like"/>
</dbReference>
<name>A0ABU7TLS3_9HYPH</name>
<dbReference type="SUPFAM" id="SSF63882">
    <property type="entry name" value="MoeA N-terminal region -like"/>
    <property type="match status" value="1"/>
</dbReference>
<keyword evidence="6" id="KW-0500">Molybdenum</keyword>
<sequence>MAALLRPVGAASVILDDALGRVAAIDIVARLNAPPFPVAAMDGYALRWSDAGAPLPCTGAIKAGDTVGARLSPGTCLRIFTGAPIPSGADTVVIQELTEQVDGRIVLLPGAEPYRHIRTAGSNFETGQSIVRAGRRLNARDIGLLASSGHLHARVYSRPRVAVLSMGDELSDSLSPGGGAQIIDANRPTLKALVRAWGGIPIDLGIVRDDPDTLARILSTVDVDLLVTSGGASVGDFDFMGQTLAGLGFKAAFHKVQMRPAKATLFGTLGSLPILGLPGNACAATIAALIFLKPAIALLGGAGRQDAVREWAVLGSAIAAVGPRTTFLRGRLDREAGGCLSFTALPSQDNAMLSGLAGADAVVVRPPSAPAARTGDSVEIVRFDTVAGF</sequence>
<evidence type="ECO:0000256" key="6">
    <source>
        <dbReference type="RuleBase" id="RU365090"/>
    </source>
</evidence>
<comment type="catalytic activity">
    <reaction evidence="5">
        <text>adenylyl-molybdopterin + molybdate = Mo-molybdopterin + AMP + H(+)</text>
        <dbReference type="Rhea" id="RHEA:35047"/>
        <dbReference type="ChEBI" id="CHEBI:15378"/>
        <dbReference type="ChEBI" id="CHEBI:36264"/>
        <dbReference type="ChEBI" id="CHEBI:62727"/>
        <dbReference type="ChEBI" id="CHEBI:71302"/>
        <dbReference type="ChEBI" id="CHEBI:456215"/>
        <dbReference type="EC" id="2.10.1.1"/>
    </reaction>
</comment>
<dbReference type="InterPro" id="IPR005110">
    <property type="entry name" value="MoeA_linker/N"/>
</dbReference>
<comment type="caution">
    <text evidence="8">The sequence shown here is derived from an EMBL/GenBank/DDBJ whole genome shotgun (WGS) entry which is preliminary data.</text>
</comment>
<proteinExistence type="inferred from homology"/>
<comment type="cofactor">
    <cofactor evidence="6">
        <name>Mg(2+)</name>
        <dbReference type="ChEBI" id="CHEBI:18420"/>
    </cofactor>
</comment>
<dbReference type="Gene3D" id="3.40.980.10">
    <property type="entry name" value="MoaB/Mog-like domain"/>
    <property type="match status" value="1"/>
</dbReference>
<protein>
    <recommendedName>
        <fullName evidence="6">Molybdopterin molybdenumtransferase</fullName>
        <ecNumber evidence="6">2.10.1.1</ecNumber>
    </recommendedName>
</protein>
<evidence type="ECO:0000256" key="2">
    <source>
        <dbReference type="ARBA" id="ARBA00005046"/>
    </source>
</evidence>
<dbReference type="InterPro" id="IPR005111">
    <property type="entry name" value="MoeA_C_domain_IV"/>
</dbReference>
<dbReference type="PANTHER" id="PTHR10192">
    <property type="entry name" value="MOLYBDOPTERIN BIOSYNTHESIS PROTEIN"/>
    <property type="match status" value="1"/>
</dbReference>
<dbReference type="EMBL" id="MLCA01000002">
    <property type="protein sequence ID" value="MEE7490596.1"/>
    <property type="molecule type" value="Genomic_DNA"/>
</dbReference>
<keyword evidence="6" id="KW-0808">Transferase</keyword>
<dbReference type="Proteomes" id="UP001355206">
    <property type="component" value="Unassembled WGS sequence"/>
</dbReference>
<dbReference type="Gene3D" id="3.90.105.10">
    <property type="entry name" value="Molybdopterin biosynthesis moea protein, domain 2"/>
    <property type="match status" value="1"/>
</dbReference>
<dbReference type="Pfam" id="PF00994">
    <property type="entry name" value="MoCF_biosynth"/>
    <property type="match status" value="1"/>
</dbReference>